<comment type="caution">
    <text evidence="1">The sequence shown here is derived from an EMBL/GenBank/DDBJ whole genome shotgun (WGS) entry which is preliminary data.</text>
</comment>
<dbReference type="Gene3D" id="1.10.10.2590">
    <property type="entry name" value="BEN domain"/>
    <property type="match status" value="1"/>
</dbReference>
<proteinExistence type="predicted"/>
<accession>A0AAV7J829</accession>
<protein>
    <submittedName>
        <fullName evidence="1">Uncharacterized protein</fullName>
    </submittedName>
</protein>
<organism evidence="1 2">
    <name type="scientific">Cotesia glomerata</name>
    <name type="common">Lepidopteran parasitic wasp</name>
    <name type="synonym">Apanteles glomeratus</name>
    <dbReference type="NCBI Taxonomy" id="32391"/>
    <lineage>
        <taxon>Eukaryota</taxon>
        <taxon>Metazoa</taxon>
        <taxon>Ecdysozoa</taxon>
        <taxon>Arthropoda</taxon>
        <taxon>Hexapoda</taxon>
        <taxon>Insecta</taxon>
        <taxon>Pterygota</taxon>
        <taxon>Neoptera</taxon>
        <taxon>Endopterygota</taxon>
        <taxon>Hymenoptera</taxon>
        <taxon>Apocrita</taxon>
        <taxon>Ichneumonoidea</taxon>
        <taxon>Braconidae</taxon>
        <taxon>Microgastrinae</taxon>
        <taxon>Cotesia</taxon>
    </lineage>
</organism>
<gene>
    <name evidence="1" type="ORF">KQX54_017781</name>
</gene>
<evidence type="ECO:0000313" key="2">
    <source>
        <dbReference type="Proteomes" id="UP000826195"/>
    </source>
</evidence>
<name>A0AAV7J829_COTGL</name>
<dbReference type="Proteomes" id="UP000826195">
    <property type="component" value="Unassembled WGS sequence"/>
</dbReference>
<reference evidence="1 2" key="1">
    <citation type="journal article" date="2021" name="J. Hered.">
        <title>A chromosome-level genome assembly of the parasitoid wasp, Cotesia glomerata (Hymenoptera: Braconidae).</title>
        <authorList>
            <person name="Pinto B.J."/>
            <person name="Weis J.J."/>
            <person name="Gamble T."/>
            <person name="Ode P.J."/>
            <person name="Paul R."/>
            <person name="Zaspel J.M."/>
        </authorList>
    </citation>
    <scope>NUCLEOTIDE SEQUENCE [LARGE SCALE GENOMIC DNA]</scope>
    <source>
        <strain evidence="1">CgM1</strain>
    </source>
</reference>
<dbReference type="AlphaFoldDB" id="A0AAV7J829"/>
<keyword evidence="2" id="KW-1185">Reference proteome</keyword>
<dbReference type="EMBL" id="JAHXZJ010000001">
    <property type="protein sequence ID" value="KAH0568027.1"/>
    <property type="molecule type" value="Genomic_DNA"/>
</dbReference>
<evidence type="ECO:0000313" key="1">
    <source>
        <dbReference type="EMBL" id="KAH0568027.1"/>
    </source>
</evidence>
<sequence length="107" mass="11972">MLGRSLAVGHRLIYGIFSIDGNFVWVGVFISKNSWTTAEQKRSYQSMGKALVKAAFPTEVMLLSNLRGNASEIDKNAPKKPALDLNIMNAIEGRWINVIELFKLEKC</sequence>